<evidence type="ECO:0000313" key="1">
    <source>
        <dbReference type="EMBL" id="MDL0081109.1"/>
    </source>
</evidence>
<proteinExistence type="predicted"/>
<evidence type="ECO:0000313" key="2">
    <source>
        <dbReference type="Proteomes" id="UP001173802"/>
    </source>
</evidence>
<organism evidence="1 2">
    <name type="scientific">Helicobacter zhangjianzhongii</name>
    <dbReference type="NCBI Taxonomy" id="2974574"/>
    <lineage>
        <taxon>Bacteria</taxon>
        <taxon>Pseudomonadati</taxon>
        <taxon>Campylobacterota</taxon>
        <taxon>Epsilonproteobacteria</taxon>
        <taxon>Campylobacterales</taxon>
        <taxon>Helicobacteraceae</taxon>
        <taxon>Helicobacter</taxon>
    </lineage>
</organism>
<protein>
    <submittedName>
        <fullName evidence="1">Uncharacterized protein</fullName>
    </submittedName>
</protein>
<name>A0ACC6FPG8_9HELI</name>
<gene>
    <name evidence="1" type="ORF">NYG90_00165</name>
</gene>
<reference evidence="1 2" key="1">
    <citation type="journal article" date="2023" name="Microorganisms">
        <title>Isolation and Genomic Characteristics of Cat-Borne Campylobacter felis sp. nov. and Sheep-Borne Campylobacter ovis sp. nov.</title>
        <authorList>
            <person name="Wang H."/>
            <person name="Li Y."/>
            <person name="Gu Y."/>
            <person name="Zhou G."/>
            <person name="Chen X."/>
            <person name="Zhang X."/>
            <person name="Shao Z."/>
            <person name="Zhang J."/>
            <person name="Zhang M."/>
        </authorList>
    </citation>
    <scope>NUCLEOTIDE SEQUENCE [LARGE SCALE GENOMIC DNA]</scope>
    <source>
        <strain evidence="1 2">XJK30-2</strain>
    </source>
</reference>
<dbReference type="EMBL" id="JANURN010000001">
    <property type="protein sequence ID" value="MDL0081109.1"/>
    <property type="molecule type" value="Genomic_DNA"/>
</dbReference>
<comment type="caution">
    <text evidence="1">The sequence shown here is derived from an EMBL/GenBank/DDBJ whole genome shotgun (WGS) entry which is preliminary data.</text>
</comment>
<sequence length="80" mass="8806">MDCHATACAVSRNDRQGALCEKVDSSAKSLAVGFVISVLLWDSRIFELKTAFCVFFRESCSRLDFRAKNGASQGDSRDLP</sequence>
<keyword evidence="2" id="KW-1185">Reference proteome</keyword>
<accession>A0ACC6FPG8</accession>
<dbReference type="Proteomes" id="UP001173802">
    <property type="component" value="Unassembled WGS sequence"/>
</dbReference>